<proteinExistence type="predicted"/>
<dbReference type="Proteomes" id="UP000250557">
    <property type="component" value="Chromosome"/>
</dbReference>
<evidence type="ECO:0000313" key="4">
    <source>
        <dbReference type="Proteomes" id="UP000250557"/>
    </source>
</evidence>
<dbReference type="KEGG" id="mrub:DEO27_027725"/>
<keyword evidence="1" id="KW-0732">Signal</keyword>
<protein>
    <submittedName>
        <fullName evidence="3">Uncharacterized protein</fullName>
    </submittedName>
</protein>
<accession>A0A364WWG2</accession>
<dbReference type="Proteomes" id="UP000251402">
    <property type="component" value="Chromosome"/>
</dbReference>
<feature type="signal peptide" evidence="1">
    <location>
        <begin position="1"/>
        <end position="22"/>
    </location>
</feature>
<keyword evidence="5" id="KW-1185">Reference proteome</keyword>
<dbReference type="EMBL" id="CP043451">
    <property type="protein sequence ID" value="QEM06124.1"/>
    <property type="molecule type" value="Genomic_DNA"/>
</dbReference>
<dbReference type="EMBL" id="CP043450">
    <property type="protein sequence ID" value="QEM13641.1"/>
    <property type="molecule type" value="Genomic_DNA"/>
</dbReference>
<gene>
    <name evidence="3" type="ORF">DEO27_027725</name>
    <name evidence="2" type="ORF">DIU31_022370</name>
</gene>
<evidence type="ECO:0000313" key="3">
    <source>
        <dbReference type="EMBL" id="QEM13641.1"/>
    </source>
</evidence>
<organism evidence="3 5">
    <name type="scientific">Mucilaginibacter rubeus</name>
    <dbReference type="NCBI Taxonomy" id="2027860"/>
    <lineage>
        <taxon>Bacteria</taxon>
        <taxon>Pseudomonadati</taxon>
        <taxon>Bacteroidota</taxon>
        <taxon>Sphingobacteriia</taxon>
        <taxon>Sphingobacteriales</taxon>
        <taxon>Sphingobacteriaceae</taxon>
        <taxon>Mucilaginibacter</taxon>
    </lineage>
</organism>
<name>A0A364WWG2_9SPHI</name>
<dbReference type="AlphaFoldDB" id="A0A364WWG2"/>
<reference evidence="3 4" key="1">
    <citation type="submission" date="2019-08" db="EMBL/GenBank/DDBJ databases">
        <title>Comparative genome analysis confer to the adaptation heavy metal polluted environment.</title>
        <authorList>
            <person name="Li Y."/>
        </authorList>
    </citation>
    <scope>NUCLEOTIDE SEQUENCE [LARGE SCALE GENOMIC DNA]</scope>
    <source>
        <strain evidence="3">P1</strain>
        <strain evidence="2 4">P2</strain>
    </source>
</reference>
<evidence type="ECO:0000256" key="1">
    <source>
        <dbReference type="SAM" id="SignalP"/>
    </source>
</evidence>
<feature type="chain" id="PRO_5045018554" evidence="1">
    <location>
        <begin position="23"/>
        <end position="140"/>
    </location>
</feature>
<dbReference type="RefSeq" id="WP_112571233.1">
    <property type="nucleotide sequence ID" value="NZ_CP043450.1"/>
</dbReference>
<evidence type="ECO:0000313" key="5">
    <source>
        <dbReference type="Proteomes" id="UP000251402"/>
    </source>
</evidence>
<evidence type="ECO:0000313" key="2">
    <source>
        <dbReference type="EMBL" id="QEM06124.1"/>
    </source>
</evidence>
<sequence>MKTITFSITLLVLLFSKTLVQAHSFNANKILSNNTAIAVAQQHQLADYKVVDRGVIIIYERERPGGKLNLFKPVVTYYFSLKDSEKIYLLNLENLKNIYRDGKAFDLIDGNFRTDNDLFFYDPYHHQYRINYYLSKINHS</sequence>
<dbReference type="OrthoDB" id="795522at2"/>